<dbReference type="SUPFAM" id="SSF52172">
    <property type="entry name" value="CheY-like"/>
    <property type="match status" value="1"/>
</dbReference>
<comment type="caution">
    <text evidence="10">The sequence shown here is derived from an EMBL/GenBank/DDBJ whole genome shotgun (WGS) entry which is preliminary data.</text>
</comment>
<dbReference type="PRINTS" id="PR01590">
    <property type="entry name" value="HTHFIS"/>
</dbReference>
<gene>
    <name evidence="10" type="ORF">P3W85_13400</name>
</gene>
<dbReference type="SMART" id="SM00448">
    <property type="entry name" value="REC"/>
    <property type="match status" value="1"/>
</dbReference>
<dbReference type="Gene3D" id="1.10.8.60">
    <property type="match status" value="1"/>
</dbReference>
<dbReference type="RefSeq" id="WP_276265139.1">
    <property type="nucleotide sequence ID" value="NZ_JARJLM010000229.1"/>
</dbReference>
<dbReference type="InterPro" id="IPR009057">
    <property type="entry name" value="Homeodomain-like_sf"/>
</dbReference>
<evidence type="ECO:0000256" key="5">
    <source>
        <dbReference type="ARBA" id="ARBA00023163"/>
    </source>
</evidence>
<dbReference type="InterPro" id="IPR027417">
    <property type="entry name" value="P-loop_NTPase"/>
</dbReference>
<dbReference type="Pfam" id="PF02954">
    <property type="entry name" value="HTH_8"/>
    <property type="match status" value="1"/>
</dbReference>
<organism evidence="10 11">
    <name type="scientific">Cupriavidus basilensis</name>
    <dbReference type="NCBI Taxonomy" id="68895"/>
    <lineage>
        <taxon>Bacteria</taxon>
        <taxon>Pseudomonadati</taxon>
        <taxon>Pseudomonadota</taxon>
        <taxon>Betaproteobacteria</taxon>
        <taxon>Burkholderiales</taxon>
        <taxon>Burkholderiaceae</taxon>
        <taxon>Cupriavidus</taxon>
    </lineage>
</organism>
<keyword evidence="4" id="KW-0238">DNA-binding</keyword>
<evidence type="ECO:0000313" key="11">
    <source>
        <dbReference type="Proteomes" id="UP001216674"/>
    </source>
</evidence>
<feature type="region of interest" description="Disordered" evidence="7">
    <location>
        <begin position="436"/>
        <end position="483"/>
    </location>
</feature>
<dbReference type="PROSITE" id="PS50110">
    <property type="entry name" value="RESPONSE_REGULATORY"/>
    <property type="match status" value="1"/>
</dbReference>
<dbReference type="Gene3D" id="3.40.50.300">
    <property type="entry name" value="P-loop containing nucleotide triphosphate hydrolases"/>
    <property type="match status" value="1"/>
</dbReference>
<feature type="region of interest" description="Disordered" evidence="7">
    <location>
        <begin position="131"/>
        <end position="152"/>
    </location>
</feature>
<dbReference type="InterPro" id="IPR058031">
    <property type="entry name" value="AAA_lid_NorR"/>
</dbReference>
<feature type="domain" description="Response regulatory" evidence="9">
    <location>
        <begin position="10"/>
        <end position="124"/>
    </location>
</feature>
<dbReference type="Pfam" id="PF00158">
    <property type="entry name" value="Sigma54_activat"/>
    <property type="match status" value="1"/>
</dbReference>
<evidence type="ECO:0000259" key="8">
    <source>
        <dbReference type="PROSITE" id="PS50045"/>
    </source>
</evidence>
<dbReference type="PROSITE" id="PS50045">
    <property type="entry name" value="SIGMA54_INTERACT_4"/>
    <property type="match status" value="1"/>
</dbReference>
<dbReference type="Pfam" id="PF00072">
    <property type="entry name" value="Response_reg"/>
    <property type="match status" value="1"/>
</dbReference>
<dbReference type="PROSITE" id="PS00676">
    <property type="entry name" value="SIGMA54_INTERACT_2"/>
    <property type="match status" value="1"/>
</dbReference>
<feature type="modified residue" description="4-aspartylphosphate" evidence="6">
    <location>
        <position position="59"/>
    </location>
</feature>
<evidence type="ECO:0000256" key="1">
    <source>
        <dbReference type="ARBA" id="ARBA00022741"/>
    </source>
</evidence>
<dbReference type="Proteomes" id="UP001216674">
    <property type="component" value="Unassembled WGS sequence"/>
</dbReference>
<dbReference type="EMBL" id="JARJLM010000229">
    <property type="protein sequence ID" value="MDF3833940.1"/>
    <property type="molecule type" value="Genomic_DNA"/>
</dbReference>
<evidence type="ECO:0000259" key="9">
    <source>
        <dbReference type="PROSITE" id="PS50110"/>
    </source>
</evidence>
<evidence type="ECO:0000313" key="10">
    <source>
        <dbReference type="EMBL" id="MDF3833940.1"/>
    </source>
</evidence>
<dbReference type="InterPro" id="IPR011006">
    <property type="entry name" value="CheY-like_superfamily"/>
</dbReference>
<keyword evidence="11" id="KW-1185">Reference proteome</keyword>
<feature type="region of interest" description="Disordered" evidence="7">
    <location>
        <begin position="556"/>
        <end position="583"/>
    </location>
</feature>
<evidence type="ECO:0000256" key="4">
    <source>
        <dbReference type="ARBA" id="ARBA00023125"/>
    </source>
</evidence>
<evidence type="ECO:0000256" key="6">
    <source>
        <dbReference type="PROSITE-ProRule" id="PRU00169"/>
    </source>
</evidence>
<keyword evidence="6" id="KW-0597">Phosphoprotein</keyword>
<proteinExistence type="predicted"/>
<sequence>MLLKTPGPDPILVIDDEADLRELLEISIRRMGHDVVLAGSLAEARQHLAARRYSLVLTDMRLGDGLGIDIVRQLSSAPERVPVAVITAYGSADNAVEALKAGAFDYIAKPVSLDHLRSLILNALGRQRRDSAEEGGGAAPETADRAASLLPGHSPAMHEVRRALSRLARSMAPIVISGESGSGKERAARAIHAVSTRAAHPFIAVNCGAIPETLMESEFFGYAKGAFTGADAERGGFFQAANGGTLLLDEVADLPLAMQVKLLRVLQERRVRKIGASREESVDVRVLCASHKDLSGMVASGQFRQDLFYRLNVLALRMPTLRERREDIPVLAGAILEHLAVRYGDRYPKRLSAAALQVLSDYPFPGNVRELENLLERAYAFAEGLIIEVADLGPLEAGMALSATPRPAGQPPYLPPAEALQRAAGAAPVAAAPSPSSLAAGWSAPAPAAPAAWSDPGQHGWPDPQRDARAEAAPARSGMPPEPVPQPVAPRLGELAGEPCRASFPIDLPGRLEALERDLILQALQQTGFNRTAAAPLLGLSFRQLRYRIQQLGIREGRDDPAEGTADSADGGQFAAAEGGRDA</sequence>
<dbReference type="Pfam" id="PF25601">
    <property type="entry name" value="AAA_lid_14"/>
    <property type="match status" value="1"/>
</dbReference>
<evidence type="ECO:0000256" key="3">
    <source>
        <dbReference type="ARBA" id="ARBA00023015"/>
    </source>
</evidence>
<keyword evidence="2" id="KW-0067">ATP-binding</keyword>
<dbReference type="InterPro" id="IPR025943">
    <property type="entry name" value="Sigma_54_int_dom_ATP-bd_2"/>
</dbReference>
<evidence type="ECO:0000256" key="2">
    <source>
        <dbReference type="ARBA" id="ARBA00022840"/>
    </source>
</evidence>
<protein>
    <submittedName>
        <fullName evidence="10">Sigma-54 dependent transcriptional regulator</fullName>
    </submittedName>
</protein>
<name>A0ABT6AMU1_9BURK</name>
<keyword evidence="3" id="KW-0805">Transcription regulation</keyword>
<dbReference type="SUPFAM" id="SSF52540">
    <property type="entry name" value="P-loop containing nucleoside triphosphate hydrolases"/>
    <property type="match status" value="1"/>
</dbReference>
<reference evidence="10 11" key="1">
    <citation type="submission" date="2023-03" db="EMBL/GenBank/DDBJ databases">
        <title>Draft assemblies of triclosan tolerant bacteria isolated from returned activated sludge.</title>
        <authorList>
            <person name="Van Hamelsveld S."/>
        </authorList>
    </citation>
    <scope>NUCLEOTIDE SEQUENCE [LARGE SCALE GENOMIC DNA]</scope>
    <source>
        <strain evidence="10 11">GW210010_S58</strain>
    </source>
</reference>
<dbReference type="PANTHER" id="PTHR32071">
    <property type="entry name" value="TRANSCRIPTIONAL REGULATORY PROTEIN"/>
    <property type="match status" value="1"/>
</dbReference>
<dbReference type="SMART" id="SM00382">
    <property type="entry name" value="AAA"/>
    <property type="match status" value="1"/>
</dbReference>
<dbReference type="PANTHER" id="PTHR32071:SF100">
    <property type="entry name" value="RESPONSE REGULATOR PROTEIN PILR"/>
    <property type="match status" value="1"/>
</dbReference>
<dbReference type="InterPro" id="IPR002078">
    <property type="entry name" value="Sigma_54_int"/>
</dbReference>
<dbReference type="InterPro" id="IPR002197">
    <property type="entry name" value="HTH_Fis"/>
</dbReference>
<accession>A0ABT6AMU1</accession>
<keyword evidence="5" id="KW-0804">Transcription</keyword>
<evidence type="ECO:0000256" key="7">
    <source>
        <dbReference type="SAM" id="MobiDB-lite"/>
    </source>
</evidence>
<keyword evidence="1" id="KW-0547">Nucleotide-binding</keyword>
<dbReference type="Gene3D" id="1.10.10.60">
    <property type="entry name" value="Homeodomain-like"/>
    <property type="match status" value="1"/>
</dbReference>
<dbReference type="InterPro" id="IPR025944">
    <property type="entry name" value="Sigma_54_int_dom_CS"/>
</dbReference>
<dbReference type="PROSITE" id="PS00688">
    <property type="entry name" value="SIGMA54_INTERACT_3"/>
    <property type="match status" value="1"/>
</dbReference>
<dbReference type="InterPro" id="IPR001789">
    <property type="entry name" value="Sig_transdc_resp-reg_receiver"/>
</dbReference>
<dbReference type="SUPFAM" id="SSF46689">
    <property type="entry name" value="Homeodomain-like"/>
    <property type="match status" value="1"/>
</dbReference>
<dbReference type="Gene3D" id="3.40.50.2300">
    <property type="match status" value="1"/>
</dbReference>
<dbReference type="CDD" id="cd00009">
    <property type="entry name" value="AAA"/>
    <property type="match status" value="1"/>
</dbReference>
<dbReference type="InterPro" id="IPR003593">
    <property type="entry name" value="AAA+_ATPase"/>
</dbReference>
<feature type="compositionally biased region" description="Low complexity" evidence="7">
    <location>
        <begin position="436"/>
        <end position="454"/>
    </location>
</feature>
<feature type="domain" description="Sigma-54 factor interaction" evidence="8">
    <location>
        <begin position="150"/>
        <end position="380"/>
    </location>
</feature>